<proteinExistence type="predicted"/>
<dbReference type="HOGENOM" id="CLU_060699_3_1_9"/>
<dbReference type="PRINTS" id="PR00037">
    <property type="entry name" value="HTHLACR"/>
</dbReference>
<dbReference type="PaxDb" id="515619-EUBREC_2463"/>
<dbReference type="InterPro" id="IPR050313">
    <property type="entry name" value="Carb_Metab_HTH_regulators"/>
</dbReference>
<dbReference type="PANTHER" id="PTHR30363:SF44">
    <property type="entry name" value="AGA OPERON TRANSCRIPTIONAL REPRESSOR-RELATED"/>
    <property type="match status" value="1"/>
</dbReference>
<reference evidence="4 5" key="1">
    <citation type="journal article" date="2009" name="Proc. Natl. Acad. Sci. U.S.A.">
        <title>Characterizing a model human gut microbiota composed of members of its two dominant bacterial phyla.</title>
        <authorList>
            <person name="Mahowald M.A."/>
            <person name="Rey F.E."/>
            <person name="Seedorf H."/>
            <person name="Turnbaugh P.J."/>
            <person name="Fulton R.S."/>
            <person name="Wollam A."/>
            <person name="Shah N."/>
            <person name="Wang C."/>
            <person name="Magrini V."/>
            <person name="Wilson R.K."/>
            <person name="Cantarel B.L."/>
            <person name="Coutinho P.M."/>
            <person name="Henrissat B."/>
            <person name="Crock L.W."/>
            <person name="Russell A."/>
            <person name="Verberkmoes N.C."/>
            <person name="Hettich R.L."/>
            <person name="Gordon J.I."/>
        </authorList>
    </citation>
    <scope>NUCLEOTIDE SEQUENCE [LARGE SCALE GENOMIC DNA]</scope>
    <source>
        <strain evidence="5">ATCC 33656 / DSM 3377 / JCM 17463 / KCTC 5835 / LMG 30912 / VPI 0990</strain>
    </source>
</reference>
<dbReference type="Gene3D" id="3.40.50.1360">
    <property type="match status" value="1"/>
</dbReference>
<evidence type="ECO:0000256" key="2">
    <source>
        <dbReference type="ARBA" id="ARBA00023163"/>
    </source>
</evidence>
<dbReference type="InterPro" id="IPR001034">
    <property type="entry name" value="DeoR_HTH"/>
</dbReference>
<evidence type="ECO:0000313" key="4">
    <source>
        <dbReference type="EMBL" id="ACR76194.1"/>
    </source>
</evidence>
<accession>C4ZF73</accession>
<dbReference type="AlphaFoldDB" id="C4ZF73"/>
<dbReference type="PROSITE" id="PS51000">
    <property type="entry name" value="HTH_DEOR_2"/>
    <property type="match status" value="1"/>
</dbReference>
<evidence type="ECO:0000256" key="1">
    <source>
        <dbReference type="ARBA" id="ARBA00023015"/>
    </source>
</evidence>
<dbReference type="EMBL" id="CP001107">
    <property type="protein sequence ID" value="ACR76194.1"/>
    <property type="molecule type" value="Genomic_DNA"/>
</dbReference>
<dbReference type="SMART" id="SM01134">
    <property type="entry name" value="DeoRC"/>
    <property type="match status" value="1"/>
</dbReference>
<evidence type="ECO:0000313" key="5">
    <source>
        <dbReference type="Proteomes" id="UP000001477"/>
    </source>
</evidence>
<sequence length="309" mass="34082">MTSNKKTQAIENTGFIYLFELLYIYAMLCDKNMYAKIQQKSKERGKSMLQLERQQKILDYLKENRKATTNELSELLGVSTTTIRTDLNQMDKEKLLTKTHGGAIYKDKTHDMTDLTSRAYLFHDRALENKEAKEEIANEAIKLVSDHMCIFLDASSTAYTLGMKLSGFTELTVITNGINLALELKDIPGVTVILTGGIVTSASASIEGLLGADLLKKIHTDIAFVSARGFSVEDGLTDFSIYEADLKHMCIKASAKTVALVDHTKFDTTSISSYASLDDINMVITDSGISPETADIYEKAGTDIVISGI</sequence>
<organism evidence="4 5">
    <name type="scientific">Agathobacter rectalis (strain ATCC 33656 / DSM 3377 / JCM 17463 / KCTC 5835 / VPI 0990)</name>
    <name type="common">Eubacterium rectale</name>
    <dbReference type="NCBI Taxonomy" id="515619"/>
    <lineage>
        <taxon>Bacteria</taxon>
        <taxon>Bacillati</taxon>
        <taxon>Bacillota</taxon>
        <taxon>Clostridia</taxon>
        <taxon>Lachnospirales</taxon>
        <taxon>Lachnospiraceae</taxon>
        <taxon>Agathobacter</taxon>
    </lineage>
</organism>
<dbReference type="STRING" id="515619.EUBREC_2463"/>
<dbReference type="Gene3D" id="1.10.10.10">
    <property type="entry name" value="Winged helix-like DNA-binding domain superfamily/Winged helix DNA-binding domain"/>
    <property type="match status" value="1"/>
</dbReference>
<dbReference type="SUPFAM" id="SSF100950">
    <property type="entry name" value="NagB/RpiA/CoA transferase-like"/>
    <property type="match status" value="1"/>
</dbReference>
<dbReference type="InterPro" id="IPR036388">
    <property type="entry name" value="WH-like_DNA-bd_sf"/>
</dbReference>
<dbReference type="GO" id="GO:0003700">
    <property type="term" value="F:DNA-binding transcription factor activity"/>
    <property type="evidence" value="ECO:0007669"/>
    <property type="project" value="InterPro"/>
</dbReference>
<evidence type="ECO:0000259" key="3">
    <source>
        <dbReference type="PROSITE" id="PS51000"/>
    </source>
</evidence>
<dbReference type="Pfam" id="PF08220">
    <property type="entry name" value="HTH_DeoR"/>
    <property type="match status" value="1"/>
</dbReference>
<dbReference type="InterPro" id="IPR037171">
    <property type="entry name" value="NagB/RpiA_transferase-like"/>
</dbReference>
<dbReference type="KEGG" id="ere:EUBREC_2463"/>
<dbReference type="Proteomes" id="UP000001477">
    <property type="component" value="Chromosome"/>
</dbReference>
<name>C4ZF73_AGARV</name>
<dbReference type="InterPro" id="IPR036390">
    <property type="entry name" value="WH_DNA-bd_sf"/>
</dbReference>
<dbReference type="SUPFAM" id="SSF46785">
    <property type="entry name" value="Winged helix' DNA-binding domain"/>
    <property type="match status" value="1"/>
</dbReference>
<keyword evidence="1" id="KW-0805">Transcription regulation</keyword>
<dbReference type="PANTHER" id="PTHR30363">
    <property type="entry name" value="HTH-TYPE TRANSCRIPTIONAL REGULATOR SRLR-RELATED"/>
    <property type="match status" value="1"/>
</dbReference>
<dbReference type="InterPro" id="IPR014036">
    <property type="entry name" value="DeoR-like_C"/>
</dbReference>
<gene>
    <name evidence="4" type="ordered locus">EUBREC_2463</name>
</gene>
<dbReference type="SMART" id="SM00420">
    <property type="entry name" value="HTH_DEOR"/>
    <property type="match status" value="1"/>
</dbReference>
<dbReference type="Pfam" id="PF00455">
    <property type="entry name" value="DeoRC"/>
    <property type="match status" value="1"/>
</dbReference>
<feature type="domain" description="HTH deoR-type" evidence="3">
    <location>
        <begin position="50"/>
        <end position="105"/>
    </location>
</feature>
<protein>
    <submittedName>
        <fullName evidence="4">DeoR-family transcriptional regulator</fullName>
    </submittedName>
</protein>
<keyword evidence="2" id="KW-0804">Transcription</keyword>